<feature type="transmembrane region" description="Helical" evidence="6">
    <location>
        <begin position="80"/>
        <end position="99"/>
    </location>
</feature>
<keyword evidence="4 6" id="KW-1133">Transmembrane helix</keyword>
<feature type="transmembrane region" description="Helical" evidence="6">
    <location>
        <begin position="166"/>
        <end position="185"/>
    </location>
</feature>
<dbReference type="GO" id="GO:0005886">
    <property type="term" value="C:plasma membrane"/>
    <property type="evidence" value="ECO:0007669"/>
    <property type="project" value="UniProtKB-SubCell"/>
</dbReference>
<dbReference type="Pfam" id="PF02653">
    <property type="entry name" value="BPD_transp_2"/>
    <property type="match status" value="1"/>
</dbReference>
<keyword evidence="3 6" id="KW-0812">Transmembrane</keyword>
<sequence length="385" mass="40160">MRKILQKIKLPILALVVALFVSGLLIAFSDPKVLALKGDPLSMIAKALSIAGSAYWALFRGSIYDPQLADTGFFGGLYPLSETIVVSTPLILTGLAVALAFKAGLFNIGAQGQFIVGAIGASYVGFTFELPIVLHALAAIVAAIVCAGLYGGFVGLLKARTGAHEVIVTIMLNYVASYFLLWLLSTKAFLREGRMDPIAPEVLESSRLPRLAGQDYRLHAGIFIALLAAAAVWWLLNRSTLGFKFRAVGANAKASRTAGISVAKSTTFVMVISGALAGLGGAVHILGADHALTNEVGGSFGFDAITVALLGRATPLGTVLAALLFGALRAGGLTMQATTETPLDIVLIIQALVVLFIAAPAVIKAIFRLKNVEEGQAIGSKGWNG</sequence>
<evidence type="ECO:0000313" key="7">
    <source>
        <dbReference type="EMBL" id="CAB4543369.1"/>
    </source>
</evidence>
<evidence type="ECO:0000256" key="3">
    <source>
        <dbReference type="ARBA" id="ARBA00022692"/>
    </source>
</evidence>
<feature type="transmembrane region" description="Helical" evidence="6">
    <location>
        <begin position="133"/>
        <end position="154"/>
    </location>
</feature>
<feature type="transmembrane region" description="Helical" evidence="6">
    <location>
        <begin position="300"/>
        <end position="325"/>
    </location>
</feature>
<feature type="transmembrane region" description="Helical" evidence="6">
    <location>
        <begin position="12"/>
        <end position="29"/>
    </location>
</feature>
<keyword evidence="2" id="KW-1003">Cell membrane</keyword>
<evidence type="ECO:0000256" key="1">
    <source>
        <dbReference type="ARBA" id="ARBA00004651"/>
    </source>
</evidence>
<evidence type="ECO:0000256" key="4">
    <source>
        <dbReference type="ARBA" id="ARBA00022989"/>
    </source>
</evidence>
<dbReference type="InterPro" id="IPR001851">
    <property type="entry name" value="ABC_transp_permease"/>
</dbReference>
<dbReference type="PANTHER" id="PTHR47089:SF1">
    <property type="entry name" value="GUANOSINE ABC TRANSPORTER PERMEASE PROTEIN NUPP"/>
    <property type="match status" value="1"/>
</dbReference>
<dbReference type="EMBL" id="CAEZVG010000018">
    <property type="protein sequence ID" value="CAB4621614.1"/>
    <property type="molecule type" value="Genomic_DNA"/>
</dbReference>
<evidence type="ECO:0000256" key="2">
    <source>
        <dbReference type="ARBA" id="ARBA00022475"/>
    </source>
</evidence>
<feature type="transmembrane region" description="Helical" evidence="6">
    <location>
        <begin position="105"/>
        <end position="126"/>
    </location>
</feature>
<protein>
    <submittedName>
        <fullName evidence="7">Unannotated protein</fullName>
    </submittedName>
</protein>
<feature type="transmembrane region" description="Helical" evidence="6">
    <location>
        <begin position="345"/>
        <end position="367"/>
    </location>
</feature>
<feature type="transmembrane region" description="Helical" evidence="6">
    <location>
        <begin position="216"/>
        <end position="236"/>
    </location>
</feature>
<name>A0A6J6BYK6_9ZZZZ</name>
<dbReference type="PANTHER" id="PTHR47089">
    <property type="entry name" value="ABC TRANSPORTER, PERMEASE PROTEIN"/>
    <property type="match status" value="1"/>
</dbReference>
<reference evidence="7" key="1">
    <citation type="submission" date="2020-05" db="EMBL/GenBank/DDBJ databases">
        <authorList>
            <person name="Chiriac C."/>
            <person name="Salcher M."/>
            <person name="Ghai R."/>
            <person name="Kavagutti S V."/>
        </authorList>
    </citation>
    <scope>NUCLEOTIDE SEQUENCE</scope>
</reference>
<dbReference type="GO" id="GO:0022857">
    <property type="term" value="F:transmembrane transporter activity"/>
    <property type="evidence" value="ECO:0007669"/>
    <property type="project" value="InterPro"/>
</dbReference>
<organism evidence="7">
    <name type="scientific">freshwater metagenome</name>
    <dbReference type="NCBI Taxonomy" id="449393"/>
    <lineage>
        <taxon>unclassified sequences</taxon>
        <taxon>metagenomes</taxon>
        <taxon>ecological metagenomes</taxon>
    </lineage>
</organism>
<gene>
    <name evidence="7" type="ORF">UFOPK1440_00602</name>
    <name evidence="8" type="ORF">UFOPK1946_00511</name>
</gene>
<dbReference type="CDD" id="cd06580">
    <property type="entry name" value="TM_PBP1_transp_TpRbsC_like"/>
    <property type="match status" value="1"/>
</dbReference>
<keyword evidence="5 6" id="KW-0472">Membrane</keyword>
<feature type="transmembrane region" description="Helical" evidence="6">
    <location>
        <begin position="268"/>
        <end position="288"/>
    </location>
</feature>
<proteinExistence type="predicted"/>
<accession>A0A6J6BYK6</accession>
<dbReference type="EMBL" id="CAEZSP010000024">
    <property type="protein sequence ID" value="CAB4543369.1"/>
    <property type="molecule type" value="Genomic_DNA"/>
</dbReference>
<evidence type="ECO:0000256" key="6">
    <source>
        <dbReference type="SAM" id="Phobius"/>
    </source>
</evidence>
<evidence type="ECO:0000256" key="5">
    <source>
        <dbReference type="ARBA" id="ARBA00023136"/>
    </source>
</evidence>
<evidence type="ECO:0000313" key="8">
    <source>
        <dbReference type="EMBL" id="CAB4621614.1"/>
    </source>
</evidence>
<dbReference type="AlphaFoldDB" id="A0A6J6BYK6"/>
<comment type="subcellular location">
    <subcellularLocation>
        <location evidence="1">Cell membrane</location>
        <topology evidence="1">Multi-pass membrane protein</topology>
    </subcellularLocation>
</comment>